<evidence type="ECO:0000256" key="1">
    <source>
        <dbReference type="ARBA" id="ARBA00023121"/>
    </source>
</evidence>
<comment type="caution">
    <text evidence="2">The sequence shown here is derived from an EMBL/GenBank/DDBJ whole genome shotgun (WGS) entry which is preliminary data.</text>
</comment>
<dbReference type="PROSITE" id="PS51482">
    <property type="entry name" value="DEGV"/>
    <property type="match status" value="1"/>
</dbReference>
<dbReference type="AlphaFoldDB" id="A0A6N9Q4A3"/>
<dbReference type="PANTHER" id="PTHR33434">
    <property type="entry name" value="DEGV DOMAIN-CONTAINING PROTEIN DR_1986-RELATED"/>
    <property type="match status" value="1"/>
</dbReference>
<protein>
    <submittedName>
        <fullName evidence="2">DegV family protein</fullName>
    </submittedName>
</protein>
<dbReference type="Proteomes" id="UP000448943">
    <property type="component" value="Unassembled WGS sequence"/>
</dbReference>
<dbReference type="NCBIfam" id="TIGR00762">
    <property type="entry name" value="DegV"/>
    <property type="match status" value="1"/>
</dbReference>
<dbReference type="InterPro" id="IPR050270">
    <property type="entry name" value="DegV_domain_contain"/>
</dbReference>
<reference evidence="2 3" key="1">
    <citation type="submission" date="2019-01" db="EMBL/GenBank/DDBJ databases">
        <title>Chengkuizengella sp. nov., isolated from deep-sea sediment of East Pacific Ocean.</title>
        <authorList>
            <person name="Yang J."/>
            <person name="Lai Q."/>
            <person name="Shao Z."/>
        </authorList>
    </citation>
    <scope>NUCLEOTIDE SEQUENCE [LARGE SCALE GENOMIC DNA]</scope>
    <source>
        <strain evidence="2 3">YPA3-1-1</strain>
    </source>
</reference>
<dbReference type="Pfam" id="PF02645">
    <property type="entry name" value="DegV"/>
    <property type="match status" value="1"/>
</dbReference>
<accession>A0A6N9Q4A3</accession>
<keyword evidence="1" id="KW-0446">Lipid-binding</keyword>
<dbReference type="GO" id="GO:0008289">
    <property type="term" value="F:lipid binding"/>
    <property type="evidence" value="ECO:0007669"/>
    <property type="project" value="UniProtKB-KW"/>
</dbReference>
<evidence type="ECO:0000313" key="3">
    <source>
        <dbReference type="Proteomes" id="UP000448943"/>
    </source>
</evidence>
<dbReference type="InterPro" id="IPR003797">
    <property type="entry name" value="DegV"/>
</dbReference>
<keyword evidence="3" id="KW-1185">Reference proteome</keyword>
<dbReference type="Gene3D" id="3.40.50.10170">
    <property type="match status" value="1"/>
</dbReference>
<dbReference type="Gene3D" id="3.30.1180.10">
    <property type="match status" value="1"/>
</dbReference>
<name>A0A6N9Q4A3_9BACL</name>
<dbReference type="SUPFAM" id="SSF82549">
    <property type="entry name" value="DAK1/DegV-like"/>
    <property type="match status" value="1"/>
</dbReference>
<dbReference type="OrthoDB" id="9780660at2"/>
<sequence>MSKIRFVTDSTSDIPLEIREKYNIEMVPLKVHFGQKVFLDAITIQSKEFYEKLAVSNVLPTTSQPSPVDFLNVYKKIYEEDPNCTIISIHLSSAMSGTYQSAVLAKSLLDEGVDLHIVDARSASYGIGVLMVEAVKAYENGKNKDEILEIVAKLREDIRIYFLVDTLEYLQKGGRIGKAASVVGSLLNIKPILSIDDEGEITSVDKVRGKKKAINRIVDVLKEDFSMTDVDMIIVHSNDISNAKDFSQLLKEQFQVHNVKLTSLSPVIGTHVGPGTLGIIMRPRSNE</sequence>
<dbReference type="EMBL" id="SIJB01000026">
    <property type="protein sequence ID" value="NBI29600.1"/>
    <property type="molecule type" value="Genomic_DNA"/>
</dbReference>
<proteinExistence type="predicted"/>
<evidence type="ECO:0000313" key="2">
    <source>
        <dbReference type="EMBL" id="NBI29600.1"/>
    </source>
</evidence>
<gene>
    <name evidence="2" type="ORF">ERL59_11585</name>
</gene>
<dbReference type="RefSeq" id="WP_160646409.1">
    <property type="nucleotide sequence ID" value="NZ_SIJB01000026.1"/>
</dbReference>
<dbReference type="InterPro" id="IPR043168">
    <property type="entry name" value="DegV_C"/>
</dbReference>
<organism evidence="2 3">
    <name type="scientific">Chengkuizengella marina</name>
    <dbReference type="NCBI Taxonomy" id="2507566"/>
    <lineage>
        <taxon>Bacteria</taxon>
        <taxon>Bacillati</taxon>
        <taxon>Bacillota</taxon>
        <taxon>Bacilli</taxon>
        <taxon>Bacillales</taxon>
        <taxon>Paenibacillaceae</taxon>
        <taxon>Chengkuizengella</taxon>
    </lineage>
</organism>
<dbReference type="PANTHER" id="PTHR33434:SF2">
    <property type="entry name" value="FATTY ACID-BINDING PROTEIN TM_1468"/>
    <property type="match status" value="1"/>
</dbReference>